<dbReference type="GO" id="GO:0030655">
    <property type="term" value="P:beta-lactam antibiotic catabolic process"/>
    <property type="evidence" value="ECO:0007669"/>
    <property type="project" value="InterPro"/>
</dbReference>
<dbReference type="OrthoDB" id="9775096at2"/>
<dbReference type="SUPFAM" id="SSF56601">
    <property type="entry name" value="beta-lactamase/transpeptidase-like"/>
    <property type="match status" value="1"/>
</dbReference>
<dbReference type="GO" id="GO:0046677">
    <property type="term" value="P:response to antibiotic"/>
    <property type="evidence" value="ECO:0007669"/>
    <property type="project" value="InterPro"/>
</dbReference>
<dbReference type="Gene3D" id="3.40.710.10">
    <property type="entry name" value="DD-peptidase/beta-lactamase superfamily"/>
    <property type="match status" value="1"/>
</dbReference>
<dbReference type="AlphaFoldDB" id="A0A265NBQ8"/>
<evidence type="ECO:0000313" key="3">
    <source>
        <dbReference type="Proteomes" id="UP000216498"/>
    </source>
</evidence>
<accession>A0A265NBQ8</accession>
<dbReference type="PANTHER" id="PTHR35333:SF3">
    <property type="entry name" value="BETA-LACTAMASE-TYPE TRANSPEPTIDASE FOLD CONTAINING PROTEIN"/>
    <property type="match status" value="1"/>
</dbReference>
<dbReference type="InterPro" id="IPR045155">
    <property type="entry name" value="Beta-lactam_cat"/>
</dbReference>
<sequence>MNFTQLDKAIQLLVSDVRQNFSIAIDTPDGHIRIDAAKKRKAASLAKIPILIEAIRLAEENKLSLEKLIFIEKAAMVGGSGVINYLTDSNIHSYQNLLELMIIVSDNTASNLLLDTVGMDNINKLAQILNCRETNMERKFMDQQAQQEGHENYTSAQDMITFLKLISENNDFLSGESRKQMLRILLNQQFKNKLAKNLKDKDQIKIYHKSGELHGVEHEAAIYNYKNKKMEVAILSEGWTRNGIGQEYIAEIGKLLINYFSK</sequence>
<proteinExistence type="predicted"/>
<comment type="caution">
    <text evidence="2">The sequence shown here is derived from an EMBL/GenBank/DDBJ whole genome shotgun (WGS) entry which is preliminary data.</text>
</comment>
<name>A0A265NBQ8_9BACI</name>
<dbReference type="GO" id="GO:0008800">
    <property type="term" value="F:beta-lactamase activity"/>
    <property type="evidence" value="ECO:0007669"/>
    <property type="project" value="InterPro"/>
</dbReference>
<dbReference type="InterPro" id="IPR000871">
    <property type="entry name" value="Beta-lactam_class-A"/>
</dbReference>
<feature type="domain" description="Beta-lactamase class A catalytic" evidence="1">
    <location>
        <begin position="32"/>
        <end position="234"/>
    </location>
</feature>
<evidence type="ECO:0000259" key="1">
    <source>
        <dbReference type="Pfam" id="PF13354"/>
    </source>
</evidence>
<dbReference type="PANTHER" id="PTHR35333">
    <property type="entry name" value="BETA-LACTAMASE"/>
    <property type="match status" value="1"/>
</dbReference>
<dbReference type="RefSeq" id="WP_094884508.1">
    <property type="nucleotide sequence ID" value="NZ_NPMS01000002.1"/>
</dbReference>
<reference evidence="2 3" key="1">
    <citation type="submission" date="2017-08" db="EMBL/GenBank/DDBJ databases">
        <title>Virgibacillus indicus sp. nov. and Virgibacillus profoundi sp. nov, two moderately halophilic bacteria isolated from marine sediment by using the Microfluidic Streak Plate.</title>
        <authorList>
            <person name="Xu B."/>
            <person name="Hu B."/>
            <person name="Wang J."/>
            <person name="Zhu Y."/>
            <person name="Huang L."/>
            <person name="Du W."/>
            <person name="Huang Y."/>
        </authorList>
    </citation>
    <scope>NUCLEOTIDE SEQUENCE [LARGE SCALE GENOMIC DNA]</scope>
    <source>
        <strain evidence="2 3">IO3-P2-C2</strain>
    </source>
</reference>
<organism evidence="2 3">
    <name type="scientific">Virgibacillus indicus</name>
    <dbReference type="NCBI Taxonomy" id="2024554"/>
    <lineage>
        <taxon>Bacteria</taxon>
        <taxon>Bacillati</taxon>
        <taxon>Bacillota</taxon>
        <taxon>Bacilli</taxon>
        <taxon>Bacillales</taxon>
        <taxon>Bacillaceae</taxon>
        <taxon>Virgibacillus</taxon>
    </lineage>
</organism>
<dbReference type="EMBL" id="NPMS01000002">
    <property type="protein sequence ID" value="OZU89225.1"/>
    <property type="molecule type" value="Genomic_DNA"/>
</dbReference>
<dbReference type="InterPro" id="IPR012338">
    <property type="entry name" value="Beta-lactam/transpept-like"/>
</dbReference>
<dbReference type="Proteomes" id="UP000216498">
    <property type="component" value="Unassembled WGS sequence"/>
</dbReference>
<evidence type="ECO:0000313" key="2">
    <source>
        <dbReference type="EMBL" id="OZU89225.1"/>
    </source>
</evidence>
<gene>
    <name evidence="2" type="ORF">CIL03_05765</name>
</gene>
<dbReference type="Pfam" id="PF13354">
    <property type="entry name" value="Beta-lactamase2"/>
    <property type="match status" value="1"/>
</dbReference>
<protein>
    <recommendedName>
        <fullName evidence="1">Beta-lactamase class A catalytic domain-containing protein</fullName>
    </recommendedName>
</protein>
<keyword evidence="3" id="KW-1185">Reference proteome</keyword>